<dbReference type="AlphaFoldDB" id="A0A4Q1DC95"/>
<reference evidence="1 2" key="1">
    <citation type="submission" date="2019-01" db="EMBL/GenBank/DDBJ databases">
        <title>Filimonas sp. strain TTM-71.</title>
        <authorList>
            <person name="Chen W.-M."/>
        </authorList>
    </citation>
    <scope>NUCLEOTIDE SEQUENCE [LARGE SCALE GENOMIC DNA]</scope>
    <source>
        <strain evidence="1 2">TTM-71</strain>
    </source>
</reference>
<evidence type="ECO:0000313" key="1">
    <source>
        <dbReference type="EMBL" id="RXK87062.1"/>
    </source>
</evidence>
<gene>
    <name evidence="1" type="ORF">ESB13_09830</name>
</gene>
<name>A0A4Q1DC95_9BACT</name>
<accession>A0A4Q1DC95</accession>
<protein>
    <recommendedName>
        <fullName evidence="3">BON domain-containing protein</fullName>
    </recommendedName>
</protein>
<organism evidence="1 2">
    <name type="scientific">Filimonas effusa</name>
    <dbReference type="NCBI Taxonomy" id="2508721"/>
    <lineage>
        <taxon>Bacteria</taxon>
        <taxon>Pseudomonadati</taxon>
        <taxon>Bacteroidota</taxon>
        <taxon>Chitinophagia</taxon>
        <taxon>Chitinophagales</taxon>
        <taxon>Chitinophagaceae</taxon>
        <taxon>Filimonas</taxon>
    </lineage>
</organism>
<dbReference type="Proteomes" id="UP000290545">
    <property type="component" value="Unassembled WGS sequence"/>
</dbReference>
<comment type="caution">
    <text evidence="1">The sequence shown here is derived from an EMBL/GenBank/DDBJ whole genome shotgun (WGS) entry which is preliminary data.</text>
</comment>
<proteinExistence type="predicted"/>
<evidence type="ECO:0000313" key="2">
    <source>
        <dbReference type="Proteomes" id="UP000290545"/>
    </source>
</evidence>
<evidence type="ECO:0008006" key="3">
    <source>
        <dbReference type="Google" id="ProtNLM"/>
    </source>
</evidence>
<dbReference type="EMBL" id="SDHZ01000001">
    <property type="protein sequence ID" value="RXK87062.1"/>
    <property type="molecule type" value="Genomic_DNA"/>
</dbReference>
<keyword evidence="2" id="KW-1185">Reference proteome</keyword>
<sequence length="90" mass="10473">MSSSDFDKHSEELQEKVRLSREAFEIATQLGMKLRTRFQIADLNVAATIQQELVITGRIKSETEREEIMQFLYTEMPGWHINLNLSSVQE</sequence>
<dbReference type="RefSeq" id="WP_129002812.1">
    <property type="nucleotide sequence ID" value="NZ_SDHZ01000001.1"/>
</dbReference>